<proteinExistence type="predicted"/>
<sequence>MLLFLLLFIIFNIPAVQTYFARKATNSINKEFGTNINIGRVGLSLTGNADIKDIYIEDYKKDTLIYIKSLEASILGIKNAINGKLEFSAVDMDGLQFNLKTYKGEDFTNLDVFVDKLDTPSESTEPSSFLLKAADIGLENGVFRLIDENLETAEVLNFKNLFGQLSDFKISGPNVTTDINQMSFIDQRGLEMEQLKTKFSYSLSQMRFDELEINTKDSEVNGSLVFDYKREDMKEFTDKVKVNGSFVSSKISFNEINLFYDEFGLGNAYFSSDFTGTLNELELKKLNLVSSNTRIKGDMYFKDIFDSKQPFYMEADLKELTSNYQQLRRLLPDLLGKTLPSSFSKLGQFKIKGNTIISESMIDAQLTVDTRIGRSVSNLTLTNIENIDNASYEGVVELKGFDLGDFLNDPILGKASLKLNVDGKGFVQETLNTEIIGTVDTLQFNNYKYKNLEVSGVLKDQLFDGFLQSNDPNLKLRFDGLADFSKAENQFDFKANVGYANLNILNFIKRDSISIFRGDIDINTVGTNIDNMTGTLSFKKTGYQNQNDQYYFNDFNVSSSFKDSIRTLTFNSPDIVNGKLSGRFSINELDKLVQNSIGSIYANYSPYEVNMGQFIDFNFIVYNKIVEVFYPELKFGPNTIIRGRIAADNGEFKLNFRSPRIDVFDYMMDKVSVQIDNKNPLFNTAIEIGKIDAGFYQASNFDLINKTLRDTLFFKTNFKGGKQDNDDYNLSFYHTIDNKNRSVVGIQKSEVDFKGNRWYINKERDRKNRVVLNKTLDTISIEDISMNHEDEFINIRGVMLDSTYKDIGIGFKVVDLNKITPEVDSLRLDGVIDGKVNIIQRQGVYLPNSRMVISDFKVNKYEYGNLLVDVQGDERLRDFDVNASIVNGDIRPLFIKGGINKKARGYVYDLDVSLDKFKLDPFSPLGEDVIQRIRGDATGKAKISGVVDRPMINGYLELDNGGIYLPDLNVDLAMDNNSTIQLREESFIFDNINITDTAYRTRGNIDGSISHTYFDDWRLDLKVLAPRRLMVFDIPEGDEALYYGTAFISGEGDIFGPIDALTIKADARSEKGTSIVIPIDDTASVGDESFITFIDKNELKKSNAERRVAEEFKGIEMEFDLDITTEAQVSVVIDKKTGSKLSGSGVGLLLMQINTNGKFNMFGSFAAYEGIYNYKTLGGLYSRDFVVQPGGNIDWQGDPYGAQLTNMTAIYSLEANPAILLANGQDFNRKIPTEVSIILDGNFDELTPSFNIDFPNASGVVKSELQFAMQDEDQKQLQALSLITQGVFIDQVSISQQALTGNLFQTASNVFNDLISGDDDVLQLGVNYDQGDRSGLNNLRTEDRLGLTLSTRISDRILLNGKFGVPVGGVSQTVVVGNVEVDILLNQDGSLRAKVFNRENELQFAQVAENIGYTQGVGLSYEYDFDTFKELLHKIFKKADKDAKKEKKPKRKKDSVAEPALVNFRPKKSTSNK</sequence>
<evidence type="ECO:0000256" key="3">
    <source>
        <dbReference type="ARBA" id="ARBA00022989"/>
    </source>
</evidence>
<keyword evidence="4" id="KW-0472">Membrane</keyword>
<reference evidence="7 8" key="1">
    <citation type="submission" date="2020-01" db="EMBL/GenBank/DDBJ databases">
        <title>Spongiivirga citrea KCTC 32990T.</title>
        <authorList>
            <person name="Wang G."/>
        </authorList>
    </citation>
    <scope>NUCLEOTIDE SEQUENCE [LARGE SCALE GENOMIC DNA]</scope>
    <source>
        <strain evidence="7 8">KCTC 32990</strain>
    </source>
</reference>
<evidence type="ECO:0000256" key="4">
    <source>
        <dbReference type="ARBA" id="ARBA00023136"/>
    </source>
</evidence>
<evidence type="ECO:0000313" key="7">
    <source>
        <dbReference type="EMBL" id="NER15920.1"/>
    </source>
</evidence>
<dbReference type="EMBL" id="JAABOQ010000001">
    <property type="protein sequence ID" value="NER15920.1"/>
    <property type="molecule type" value="Genomic_DNA"/>
</dbReference>
<keyword evidence="3" id="KW-1133">Transmembrane helix</keyword>
<dbReference type="RefSeq" id="WP_164029183.1">
    <property type="nucleotide sequence ID" value="NZ_JAABOQ010000001.1"/>
</dbReference>
<evidence type="ECO:0000256" key="5">
    <source>
        <dbReference type="SAM" id="MobiDB-lite"/>
    </source>
</evidence>
<evidence type="ECO:0000256" key="1">
    <source>
        <dbReference type="ARBA" id="ARBA00004167"/>
    </source>
</evidence>
<comment type="caution">
    <text evidence="7">The sequence shown here is derived from an EMBL/GenBank/DDBJ whole genome shotgun (WGS) entry which is preliminary data.</text>
</comment>
<dbReference type="GO" id="GO:0009306">
    <property type="term" value="P:protein secretion"/>
    <property type="evidence" value="ECO:0007669"/>
    <property type="project" value="InterPro"/>
</dbReference>
<evidence type="ECO:0000313" key="8">
    <source>
        <dbReference type="Proteomes" id="UP000474296"/>
    </source>
</evidence>
<protein>
    <submittedName>
        <fullName evidence="7">Translocation/assembly module TamB</fullName>
    </submittedName>
</protein>
<dbReference type="InterPro" id="IPR007452">
    <property type="entry name" value="TamB_C"/>
</dbReference>
<dbReference type="GO" id="GO:0005886">
    <property type="term" value="C:plasma membrane"/>
    <property type="evidence" value="ECO:0007669"/>
    <property type="project" value="InterPro"/>
</dbReference>
<dbReference type="Proteomes" id="UP000474296">
    <property type="component" value="Unassembled WGS sequence"/>
</dbReference>
<comment type="subcellular location">
    <subcellularLocation>
        <location evidence="1">Membrane</location>
        <topology evidence="1">Single-pass membrane protein</topology>
    </subcellularLocation>
</comment>
<gene>
    <name evidence="7" type="ORF">GWK10_01795</name>
</gene>
<accession>A0A6M0CPR8</accession>
<keyword evidence="8" id="KW-1185">Reference proteome</keyword>
<feature type="domain" description="Translocation and assembly module TamB C-terminal" evidence="6">
    <location>
        <begin position="995"/>
        <end position="1425"/>
    </location>
</feature>
<organism evidence="7 8">
    <name type="scientific">Spongiivirga citrea</name>
    <dbReference type="NCBI Taxonomy" id="1481457"/>
    <lineage>
        <taxon>Bacteria</taxon>
        <taxon>Pseudomonadati</taxon>
        <taxon>Bacteroidota</taxon>
        <taxon>Flavobacteriia</taxon>
        <taxon>Flavobacteriales</taxon>
        <taxon>Flavobacteriaceae</taxon>
        <taxon>Spongiivirga</taxon>
    </lineage>
</organism>
<keyword evidence="2" id="KW-0812">Transmembrane</keyword>
<evidence type="ECO:0000256" key="2">
    <source>
        <dbReference type="ARBA" id="ARBA00022692"/>
    </source>
</evidence>
<name>A0A6M0CPR8_9FLAO</name>
<feature type="region of interest" description="Disordered" evidence="5">
    <location>
        <begin position="1439"/>
        <end position="1473"/>
    </location>
</feature>
<evidence type="ECO:0000259" key="6">
    <source>
        <dbReference type="Pfam" id="PF04357"/>
    </source>
</evidence>
<dbReference type="Pfam" id="PF04357">
    <property type="entry name" value="TamB"/>
    <property type="match status" value="1"/>
</dbReference>